<evidence type="ECO:0000256" key="1">
    <source>
        <dbReference type="ARBA" id="ARBA00022676"/>
    </source>
</evidence>
<feature type="domain" description="GT23" evidence="4">
    <location>
        <begin position="119"/>
        <end position="320"/>
    </location>
</feature>
<proteinExistence type="inferred from homology"/>
<evidence type="ECO:0000313" key="5">
    <source>
        <dbReference type="EMBL" id="KII63760.1"/>
    </source>
</evidence>
<organism evidence="5 6">
    <name type="scientific">Thelohanellus kitauei</name>
    <name type="common">Myxosporean</name>
    <dbReference type="NCBI Taxonomy" id="669202"/>
    <lineage>
        <taxon>Eukaryota</taxon>
        <taxon>Metazoa</taxon>
        <taxon>Cnidaria</taxon>
        <taxon>Myxozoa</taxon>
        <taxon>Myxosporea</taxon>
        <taxon>Bivalvulida</taxon>
        <taxon>Platysporina</taxon>
        <taxon>Myxobolidae</taxon>
        <taxon>Thelohanellus</taxon>
    </lineage>
</organism>
<reference evidence="5 6" key="1">
    <citation type="journal article" date="2014" name="Genome Biol. Evol.">
        <title>The genome of the myxosporean Thelohanellus kitauei shows adaptations to nutrient acquisition within its fish host.</title>
        <authorList>
            <person name="Yang Y."/>
            <person name="Xiong J."/>
            <person name="Zhou Z."/>
            <person name="Huo F."/>
            <person name="Miao W."/>
            <person name="Ran C."/>
            <person name="Liu Y."/>
            <person name="Zhang J."/>
            <person name="Feng J."/>
            <person name="Wang M."/>
            <person name="Wang M."/>
            <person name="Wang L."/>
            <person name="Yao B."/>
        </authorList>
    </citation>
    <scope>NUCLEOTIDE SEQUENCE [LARGE SCALE GENOMIC DNA]</scope>
    <source>
        <strain evidence="5">Wuqing</strain>
    </source>
</reference>
<dbReference type="GO" id="GO:0006487">
    <property type="term" value="P:protein N-linked glycosylation"/>
    <property type="evidence" value="ECO:0007669"/>
    <property type="project" value="TreeGrafter"/>
</dbReference>
<dbReference type="Pfam" id="PF19745">
    <property type="entry name" value="FUT8_N_cat"/>
    <property type="match status" value="1"/>
</dbReference>
<dbReference type="PANTHER" id="PTHR13132">
    <property type="entry name" value="ALPHA- 1,6 -FUCOSYLTRANSFERASE"/>
    <property type="match status" value="1"/>
</dbReference>
<dbReference type="EMBL" id="JWZT01004591">
    <property type="protein sequence ID" value="KII63760.1"/>
    <property type="molecule type" value="Genomic_DNA"/>
</dbReference>
<dbReference type="InterPro" id="IPR045573">
    <property type="entry name" value="Fut8_N_cat"/>
</dbReference>
<evidence type="ECO:0000259" key="4">
    <source>
        <dbReference type="PROSITE" id="PS51659"/>
    </source>
</evidence>
<evidence type="ECO:0000256" key="2">
    <source>
        <dbReference type="ARBA" id="ARBA00022679"/>
    </source>
</evidence>
<comment type="caution">
    <text evidence="5">The sequence shown here is derived from an EMBL/GenBank/DDBJ whole genome shotgun (WGS) entry which is preliminary data.</text>
</comment>
<keyword evidence="2 3" id="KW-0808">Transferase</keyword>
<dbReference type="PROSITE" id="PS51659">
    <property type="entry name" value="GT23"/>
    <property type="match status" value="1"/>
</dbReference>
<sequence>MVLHGTKIQETLKKYDYSTSLSQSTNSPFSYSNFLKEWKKSYTLQKEILLFVFQYASSGVLLDKKIEKDVNFYEYLDNLSLYQMKNLEDLRLTDQNGMARESLVEYVRHVIYRNQNPKECKNIEVIGYELKEICGFGCQIHHLAYCLTVALGEGKPLVVKPSKWHGFDSIFDIIMPLSDTCHYYMIHLHRLKVKFIELEYKYRIKQFLPQTFPENIRNQIEEFHTHPFLWWIGQIMMYILRLRPHIIMNLRPIEFTSPIVGVHVRRTDKLILEAKFYPVEEYMKYVQLYFRKLELTSKVPKKSVYLAVDDWQVVAEFRRK</sequence>
<accession>A0A0C2M9T8</accession>
<protein>
    <submittedName>
        <fullName evidence="5">Alpha-(1,6)-fucosyltransferase</fullName>
    </submittedName>
</protein>
<gene>
    <name evidence="5" type="ORF">RF11_14993</name>
</gene>
<dbReference type="AlphaFoldDB" id="A0A0C2M9T8"/>
<dbReference type="GO" id="GO:0046921">
    <property type="term" value="F:alpha-(1-&gt;6)-fucosyltransferase activity"/>
    <property type="evidence" value="ECO:0007669"/>
    <property type="project" value="TreeGrafter"/>
</dbReference>
<feature type="region of interest" description="Important for donor substrate binding" evidence="3">
    <location>
        <begin position="265"/>
        <end position="266"/>
    </location>
</feature>
<keyword evidence="1 3" id="KW-0328">Glycosyltransferase</keyword>
<dbReference type="Proteomes" id="UP000031668">
    <property type="component" value="Unassembled WGS sequence"/>
</dbReference>
<keyword evidence="6" id="KW-1185">Reference proteome</keyword>
<evidence type="ECO:0000313" key="6">
    <source>
        <dbReference type="Proteomes" id="UP000031668"/>
    </source>
</evidence>
<evidence type="ECO:0000256" key="3">
    <source>
        <dbReference type="PROSITE-ProRule" id="PRU00992"/>
    </source>
</evidence>
<dbReference type="PANTHER" id="PTHR13132:SF29">
    <property type="entry name" value="ALPHA-(1,6)-FUCOSYLTRANSFERASE"/>
    <property type="match status" value="1"/>
</dbReference>
<dbReference type="Gene3D" id="3.40.50.11350">
    <property type="match status" value="1"/>
</dbReference>
<dbReference type="OrthoDB" id="2014825at2759"/>
<name>A0A0C2M9T8_THEKT</name>
<comment type="similarity">
    <text evidence="3">Belongs to the glycosyltransferase 23 family.</text>
</comment>
<dbReference type="InterPro" id="IPR027350">
    <property type="entry name" value="GT23_dom"/>
</dbReference>